<gene>
    <name evidence="2" type="ORF">HZH68_009396</name>
</gene>
<reference evidence="2" key="1">
    <citation type="journal article" date="2020" name="G3 (Bethesda)">
        <title>High-Quality Assemblies for Three Invasive Social Wasps from the &lt;i&gt;Vespula&lt;/i&gt; Genus.</title>
        <authorList>
            <person name="Harrop T.W.R."/>
            <person name="Guhlin J."/>
            <person name="McLaughlin G.M."/>
            <person name="Permina E."/>
            <person name="Stockwell P."/>
            <person name="Gilligan J."/>
            <person name="Le Lec M.F."/>
            <person name="Gruber M.A.M."/>
            <person name="Quinn O."/>
            <person name="Lovegrove M."/>
            <person name="Duncan E.J."/>
            <person name="Remnant E.J."/>
            <person name="Van Eeckhoven J."/>
            <person name="Graham B."/>
            <person name="Knapp R.A."/>
            <person name="Langford K.W."/>
            <person name="Kronenberg Z."/>
            <person name="Press M.O."/>
            <person name="Eacker S.M."/>
            <person name="Wilson-Rankin E.E."/>
            <person name="Purcell J."/>
            <person name="Lester P.J."/>
            <person name="Dearden P.K."/>
        </authorList>
    </citation>
    <scope>NUCLEOTIDE SEQUENCE</scope>
    <source>
        <strain evidence="2">Linc-1</strain>
    </source>
</reference>
<dbReference type="AlphaFoldDB" id="A0A834JVR3"/>
<comment type="caution">
    <text evidence="2">The sequence shown here is derived from an EMBL/GenBank/DDBJ whole genome shotgun (WGS) entry which is preliminary data.</text>
</comment>
<sequence>MVPISGKHFPNENEKGKGRARVTTRPSKNDGVLREGELVRSDSQHLDVLAPSKHRLSVHRDEIVGNIRDESWKKKVAKKRGNYGKGCGLRAMGEWGGDDVLYTLFRRPMIKLNKKRINVRDSRELRERKSSVRFVDQ</sequence>
<keyword evidence="3" id="KW-1185">Reference proteome</keyword>
<name>A0A834JVR3_VESGE</name>
<feature type="region of interest" description="Disordered" evidence="1">
    <location>
        <begin position="1"/>
        <end position="31"/>
    </location>
</feature>
<evidence type="ECO:0000313" key="2">
    <source>
        <dbReference type="EMBL" id="KAF7395346.1"/>
    </source>
</evidence>
<organism evidence="2 3">
    <name type="scientific">Vespula germanica</name>
    <name type="common">German yellow jacket</name>
    <name type="synonym">Paravespula germanica</name>
    <dbReference type="NCBI Taxonomy" id="30212"/>
    <lineage>
        <taxon>Eukaryota</taxon>
        <taxon>Metazoa</taxon>
        <taxon>Ecdysozoa</taxon>
        <taxon>Arthropoda</taxon>
        <taxon>Hexapoda</taxon>
        <taxon>Insecta</taxon>
        <taxon>Pterygota</taxon>
        <taxon>Neoptera</taxon>
        <taxon>Endopterygota</taxon>
        <taxon>Hymenoptera</taxon>
        <taxon>Apocrita</taxon>
        <taxon>Aculeata</taxon>
        <taxon>Vespoidea</taxon>
        <taxon>Vespidae</taxon>
        <taxon>Vespinae</taxon>
        <taxon>Vespula</taxon>
    </lineage>
</organism>
<evidence type="ECO:0000256" key="1">
    <source>
        <dbReference type="SAM" id="MobiDB-lite"/>
    </source>
</evidence>
<proteinExistence type="predicted"/>
<dbReference type="EMBL" id="JACSDZ010000009">
    <property type="protein sequence ID" value="KAF7395346.1"/>
    <property type="molecule type" value="Genomic_DNA"/>
</dbReference>
<protein>
    <submittedName>
        <fullName evidence="2">Uncharacterized protein</fullName>
    </submittedName>
</protein>
<accession>A0A834JVR3</accession>
<dbReference type="Proteomes" id="UP000617340">
    <property type="component" value="Unassembled WGS sequence"/>
</dbReference>
<evidence type="ECO:0000313" key="3">
    <source>
        <dbReference type="Proteomes" id="UP000617340"/>
    </source>
</evidence>